<evidence type="ECO:0000256" key="1">
    <source>
        <dbReference type="SAM" id="Phobius"/>
    </source>
</evidence>
<dbReference type="STRING" id="1202785.A946_06075"/>
<evidence type="ECO:0000313" key="3">
    <source>
        <dbReference type="EMBL" id="QDQ43275.1"/>
    </source>
</evidence>
<feature type="transmembrane region" description="Helical" evidence="1">
    <location>
        <begin position="125"/>
        <end position="146"/>
    </location>
</feature>
<protein>
    <submittedName>
        <fullName evidence="3">Uncharacterized protein</fullName>
    </submittedName>
</protein>
<keyword evidence="1" id="KW-0812">Transmembrane</keyword>
<dbReference type="Proteomes" id="UP000031594">
    <property type="component" value="Unassembled WGS sequence"/>
</dbReference>
<dbReference type="Proteomes" id="UP000315925">
    <property type="component" value="Chromosome"/>
</dbReference>
<reference evidence="5" key="3">
    <citation type="submission" date="2019-03" db="EMBL/GenBank/DDBJ databases">
        <title>Complete genome of Methylacidiphilum kamchatkense Kam1.</title>
        <authorList>
            <person name="Kruse T."/>
            <person name="Murarilal Ratnadevi C."/>
            <person name="Erikstad H.-A."/>
            <person name="Birkeland N.-K."/>
        </authorList>
    </citation>
    <scope>NUCLEOTIDE SEQUENCE [LARGE SCALE GENOMIC DNA]</scope>
    <source>
        <strain evidence="5">kam1</strain>
    </source>
</reference>
<gene>
    <name evidence="2" type="ORF">A946_06075</name>
    <name evidence="3" type="ORF">kam1_2067</name>
</gene>
<keyword evidence="4" id="KW-1185">Reference proteome</keyword>
<dbReference type="KEGG" id="mkc:kam1_2067"/>
<reference evidence="2 4" key="1">
    <citation type="submission" date="2014-08" db="EMBL/GenBank/DDBJ databases">
        <title>Methylacidiphilum kamchatkense strain Kam1 draft genome sequence.</title>
        <authorList>
            <person name="Birkeland N.-K."/>
            <person name="Erikstad H.A."/>
        </authorList>
    </citation>
    <scope>NUCLEOTIDE SEQUENCE [LARGE SCALE GENOMIC DNA]</scope>
    <source>
        <strain evidence="2 4">Kam1</strain>
    </source>
</reference>
<dbReference type="EMBL" id="JQNX01000004">
    <property type="protein sequence ID" value="KIE58459.1"/>
    <property type="molecule type" value="Genomic_DNA"/>
</dbReference>
<accession>A0A0C1UPX5</accession>
<evidence type="ECO:0000313" key="2">
    <source>
        <dbReference type="EMBL" id="KIE58459.1"/>
    </source>
</evidence>
<sequence length="153" mass="17496">MTEPSTVQNMEHTLKKGGIDIVPLLRLFALVYCWIAVPALLAYFYEMTARAGVDHLFIFQRIMERNFFLLIADLSLIVLALLLLMRTKESDEPTSSQSLLPFWGTLWIGYIVARLSTPGHIPMNLWMGIYALFLALIVVAFNELFFKGIKKKI</sequence>
<reference evidence="3" key="2">
    <citation type="journal article" date="2019" name="BMC Genomics">
        <title>Complete genome sequence analysis of the thermoacidophilic verrucomicrobial methanotroph 'Candidatus Methylacidiphilum kamchatkense' strain Kam1 and comparison with its closest relatives.</title>
        <authorList>
            <person name="Kruse T."/>
            <person name="Ratnadevi C.M."/>
            <person name="Erikstad H.A."/>
            <person name="Birkeland N.K."/>
        </authorList>
    </citation>
    <scope>NUCLEOTIDE SEQUENCE</scope>
    <source>
        <strain evidence="3">Kam1</strain>
    </source>
</reference>
<evidence type="ECO:0000313" key="4">
    <source>
        <dbReference type="Proteomes" id="UP000031594"/>
    </source>
</evidence>
<dbReference type="RefSeq" id="WP_039721431.1">
    <property type="nucleotide sequence ID" value="NZ_CP037899.1"/>
</dbReference>
<name>A0A0C1UPX5_9BACT</name>
<proteinExistence type="predicted"/>
<keyword evidence="1" id="KW-0472">Membrane</keyword>
<dbReference type="EMBL" id="CP037899">
    <property type="protein sequence ID" value="QDQ43275.1"/>
    <property type="molecule type" value="Genomic_DNA"/>
</dbReference>
<feature type="transmembrane region" description="Helical" evidence="1">
    <location>
        <begin position="65"/>
        <end position="84"/>
    </location>
</feature>
<evidence type="ECO:0000313" key="5">
    <source>
        <dbReference type="Proteomes" id="UP000315925"/>
    </source>
</evidence>
<feature type="transmembrane region" description="Helical" evidence="1">
    <location>
        <begin position="24"/>
        <end position="45"/>
    </location>
</feature>
<dbReference type="OrthoDB" id="195912at2"/>
<dbReference type="AlphaFoldDB" id="A0A0C1UPX5"/>
<organism evidence="3 5">
    <name type="scientific">Methylacidiphilum kamchatkense Kam1</name>
    <dbReference type="NCBI Taxonomy" id="1202785"/>
    <lineage>
        <taxon>Bacteria</taxon>
        <taxon>Pseudomonadati</taxon>
        <taxon>Verrucomicrobiota</taxon>
        <taxon>Methylacidiphilae</taxon>
        <taxon>Methylacidiphilales</taxon>
        <taxon>Methylacidiphilaceae</taxon>
        <taxon>Methylacidiphilum (ex Ratnadevi et al. 2023)</taxon>
    </lineage>
</organism>
<keyword evidence="1" id="KW-1133">Transmembrane helix</keyword>